<dbReference type="AlphaFoldDB" id="A0A928DPG0"/>
<name>A0A928DPG0_9BACT</name>
<reference evidence="2" key="1">
    <citation type="submission" date="2019-04" db="EMBL/GenBank/DDBJ databases">
        <title>Evolution of Biomass-Degrading Anaerobic Consortia Revealed by Metagenomics.</title>
        <authorList>
            <person name="Peng X."/>
        </authorList>
    </citation>
    <scope>NUCLEOTIDE SEQUENCE</scope>
    <source>
        <strain evidence="2">SIG66</strain>
    </source>
</reference>
<feature type="transmembrane region" description="Helical" evidence="1">
    <location>
        <begin position="7"/>
        <end position="28"/>
    </location>
</feature>
<proteinExistence type="predicted"/>
<gene>
    <name evidence="2" type="ORF">E7027_05520</name>
</gene>
<organism evidence="2 3">
    <name type="scientific">Candidatus Avelusimicrobium gallicola</name>
    <dbReference type="NCBI Taxonomy" id="2562704"/>
    <lineage>
        <taxon>Bacteria</taxon>
        <taxon>Pseudomonadati</taxon>
        <taxon>Elusimicrobiota</taxon>
        <taxon>Elusimicrobia</taxon>
        <taxon>Elusimicrobiales</taxon>
        <taxon>Elusimicrobiaceae</taxon>
        <taxon>Candidatus Avelusimicrobium</taxon>
    </lineage>
</organism>
<evidence type="ECO:0000256" key="1">
    <source>
        <dbReference type="SAM" id="Phobius"/>
    </source>
</evidence>
<keyword evidence="1" id="KW-1133">Transmembrane helix</keyword>
<evidence type="ECO:0000313" key="3">
    <source>
        <dbReference type="Proteomes" id="UP000725649"/>
    </source>
</evidence>
<dbReference type="EMBL" id="SUVG01000006">
    <property type="protein sequence ID" value="MBE6421568.1"/>
    <property type="molecule type" value="Genomic_DNA"/>
</dbReference>
<sequence length="74" mass="8639">MITKVQSWVYVLSVLGAVVFWAVTMYGLPPRVTRLEEQMKEYERGRIATEVRQAMILDAVTRIENFILNRHGKE</sequence>
<keyword evidence="1" id="KW-0812">Transmembrane</keyword>
<dbReference type="Proteomes" id="UP000725649">
    <property type="component" value="Unassembled WGS sequence"/>
</dbReference>
<keyword evidence="1" id="KW-0472">Membrane</keyword>
<protein>
    <submittedName>
        <fullName evidence="2">Uncharacterized protein</fullName>
    </submittedName>
</protein>
<accession>A0A928DPG0</accession>
<evidence type="ECO:0000313" key="2">
    <source>
        <dbReference type="EMBL" id="MBE6421568.1"/>
    </source>
</evidence>
<comment type="caution">
    <text evidence="2">The sequence shown here is derived from an EMBL/GenBank/DDBJ whole genome shotgun (WGS) entry which is preliminary data.</text>
</comment>